<accession>A0A067NQY5</accession>
<sequence>MAAPVGNKLFHHHVLTTSPALDQFVISNPTSNEVITRTAAEIRNYIVIHHQAKSGNIPFAGGLPSDYLQFARAYNQEPNIWAKFAMPNANGSLIVSDRDPRTRNFGLEDDSLTKAFSAPLPVQHHTNYRNNHTNNRNNGVEERELFLQLLMSHANSTLSYNKKKARGSHRHNPVATRSRPQGTILRTLVPAAAASVPVVSAAASTAVLGDSVTATIIANTTSGGECPTGNSEKKKLRKKRVAGKVTTAVEEGAADEMIVDYCEDLEGGPVASSSRA</sequence>
<dbReference type="Proteomes" id="UP000027073">
    <property type="component" value="Unassembled WGS sequence"/>
</dbReference>
<evidence type="ECO:0000313" key="2">
    <source>
        <dbReference type="Proteomes" id="UP000027073"/>
    </source>
</evidence>
<name>A0A067NQY5_PLEO1</name>
<organism evidence="1 2">
    <name type="scientific">Pleurotus ostreatus (strain PC15)</name>
    <name type="common">Oyster mushroom</name>
    <dbReference type="NCBI Taxonomy" id="1137138"/>
    <lineage>
        <taxon>Eukaryota</taxon>
        <taxon>Fungi</taxon>
        <taxon>Dikarya</taxon>
        <taxon>Basidiomycota</taxon>
        <taxon>Agaricomycotina</taxon>
        <taxon>Agaricomycetes</taxon>
        <taxon>Agaricomycetidae</taxon>
        <taxon>Agaricales</taxon>
        <taxon>Pleurotineae</taxon>
        <taxon>Pleurotaceae</taxon>
        <taxon>Pleurotus</taxon>
    </lineage>
</organism>
<dbReference type="EMBL" id="KL198010">
    <property type="protein sequence ID" value="KDQ26056.1"/>
    <property type="molecule type" value="Genomic_DNA"/>
</dbReference>
<evidence type="ECO:0000313" key="1">
    <source>
        <dbReference type="EMBL" id="KDQ26056.1"/>
    </source>
</evidence>
<reference evidence="2" key="1">
    <citation type="journal article" date="2014" name="Proc. Natl. Acad. Sci. U.S.A.">
        <title>Extensive sampling of basidiomycete genomes demonstrates inadequacy of the white-rot/brown-rot paradigm for wood decay fungi.</title>
        <authorList>
            <person name="Riley R."/>
            <person name="Salamov A.A."/>
            <person name="Brown D.W."/>
            <person name="Nagy L.G."/>
            <person name="Floudas D."/>
            <person name="Held B.W."/>
            <person name="Levasseur A."/>
            <person name="Lombard V."/>
            <person name="Morin E."/>
            <person name="Otillar R."/>
            <person name="Lindquist E.A."/>
            <person name="Sun H."/>
            <person name="LaButti K.M."/>
            <person name="Schmutz J."/>
            <person name="Jabbour D."/>
            <person name="Luo H."/>
            <person name="Baker S.E."/>
            <person name="Pisabarro A.G."/>
            <person name="Walton J.D."/>
            <person name="Blanchette R.A."/>
            <person name="Henrissat B."/>
            <person name="Martin F."/>
            <person name="Cullen D."/>
            <person name="Hibbett D.S."/>
            <person name="Grigoriev I.V."/>
        </authorList>
    </citation>
    <scope>NUCLEOTIDE SEQUENCE [LARGE SCALE GENOMIC DNA]</scope>
    <source>
        <strain evidence="2">PC15</strain>
    </source>
</reference>
<proteinExistence type="predicted"/>
<dbReference type="AlphaFoldDB" id="A0A067NQY5"/>
<dbReference type="InParanoid" id="A0A067NQY5"/>
<protein>
    <submittedName>
        <fullName evidence="1">Uncharacterized protein</fullName>
    </submittedName>
</protein>
<gene>
    <name evidence="1" type="ORF">PLEOSDRAFT_1090222</name>
</gene>
<dbReference type="VEuPathDB" id="FungiDB:PLEOSDRAFT_1090222"/>
<dbReference type="HOGENOM" id="CLU_1008716_0_0_1"/>